<dbReference type="AlphaFoldDB" id="A0AAD9MPB2"/>
<dbReference type="GO" id="GO:0005794">
    <property type="term" value="C:Golgi apparatus"/>
    <property type="evidence" value="ECO:0007669"/>
    <property type="project" value="TreeGrafter"/>
</dbReference>
<dbReference type="InterPro" id="IPR052636">
    <property type="entry name" value="UDP-D-xylose:L-fucose_XylT"/>
</dbReference>
<keyword evidence="1" id="KW-1133">Transmembrane helix</keyword>
<keyword evidence="4" id="KW-1185">Reference proteome</keyword>
<protein>
    <recommendedName>
        <fullName evidence="2">Nucleotide-diphospho-sugar transferase domain-containing protein</fullName>
    </recommendedName>
</protein>
<gene>
    <name evidence="3" type="ORF">LSH36_1890g00000</name>
</gene>
<evidence type="ECO:0000313" key="3">
    <source>
        <dbReference type="EMBL" id="KAK2139283.1"/>
    </source>
</evidence>
<keyword evidence="1" id="KW-0812">Transmembrane</keyword>
<name>A0AAD9MPB2_9ANNE</name>
<dbReference type="InterPro" id="IPR005069">
    <property type="entry name" value="Nucl-diP-sugar_transferase"/>
</dbReference>
<dbReference type="EMBL" id="JAODUP010001885">
    <property type="protein sequence ID" value="KAK2139283.1"/>
    <property type="molecule type" value="Genomic_DNA"/>
</dbReference>
<dbReference type="PANTHER" id="PTHR47032:SF1">
    <property type="entry name" value="UDP-D-XYLOSE:L-FUCOSE ALPHA-1,3-D-XYLOSYLTRANSFERASE-RELATED"/>
    <property type="match status" value="1"/>
</dbReference>
<sequence>MTCNFYETSIVKFSIKNYLFIANDNQASEKSYAKHINCYVYMTNRNANKTLVYGTKEFIQKMNIRTYFILDVLILGFTILHTDVDVVFFSNPLEDL</sequence>
<dbReference type="Proteomes" id="UP001208570">
    <property type="component" value="Unassembled WGS sequence"/>
</dbReference>
<accession>A0AAD9MPB2</accession>
<evidence type="ECO:0000259" key="2">
    <source>
        <dbReference type="Pfam" id="PF03407"/>
    </source>
</evidence>
<evidence type="ECO:0000313" key="4">
    <source>
        <dbReference type="Proteomes" id="UP001208570"/>
    </source>
</evidence>
<dbReference type="Pfam" id="PF03407">
    <property type="entry name" value="Nucleotid_trans"/>
    <property type="match status" value="1"/>
</dbReference>
<reference evidence="3" key="1">
    <citation type="journal article" date="2023" name="Mol. Biol. Evol.">
        <title>Third-Generation Sequencing Reveals the Adaptive Role of the Epigenome in Three Deep-Sea Polychaetes.</title>
        <authorList>
            <person name="Perez M."/>
            <person name="Aroh O."/>
            <person name="Sun Y."/>
            <person name="Lan Y."/>
            <person name="Juniper S.K."/>
            <person name="Young C.R."/>
            <person name="Angers B."/>
            <person name="Qian P.Y."/>
        </authorList>
    </citation>
    <scope>NUCLEOTIDE SEQUENCE</scope>
    <source>
        <strain evidence="3">P08H-3</strain>
    </source>
</reference>
<evidence type="ECO:0000256" key="1">
    <source>
        <dbReference type="SAM" id="Phobius"/>
    </source>
</evidence>
<feature type="domain" description="Nucleotide-diphospho-sugar transferase" evidence="2">
    <location>
        <begin position="15"/>
        <end position="94"/>
    </location>
</feature>
<comment type="caution">
    <text evidence="3">The sequence shown here is derived from an EMBL/GenBank/DDBJ whole genome shotgun (WGS) entry which is preliminary data.</text>
</comment>
<dbReference type="GO" id="GO:0016757">
    <property type="term" value="F:glycosyltransferase activity"/>
    <property type="evidence" value="ECO:0007669"/>
    <property type="project" value="TreeGrafter"/>
</dbReference>
<keyword evidence="1" id="KW-0472">Membrane</keyword>
<feature type="transmembrane region" description="Helical" evidence="1">
    <location>
        <begin position="66"/>
        <end position="89"/>
    </location>
</feature>
<proteinExistence type="predicted"/>
<dbReference type="PANTHER" id="PTHR47032">
    <property type="entry name" value="UDP-D-XYLOSE:L-FUCOSE ALPHA-1,3-D-XYLOSYLTRANSFERASE-RELATED"/>
    <property type="match status" value="1"/>
</dbReference>
<organism evidence="3 4">
    <name type="scientific">Paralvinella palmiformis</name>
    <dbReference type="NCBI Taxonomy" id="53620"/>
    <lineage>
        <taxon>Eukaryota</taxon>
        <taxon>Metazoa</taxon>
        <taxon>Spiralia</taxon>
        <taxon>Lophotrochozoa</taxon>
        <taxon>Annelida</taxon>
        <taxon>Polychaeta</taxon>
        <taxon>Sedentaria</taxon>
        <taxon>Canalipalpata</taxon>
        <taxon>Terebellida</taxon>
        <taxon>Terebelliformia</taxon>
        <taxon>Alvinellidae</taxon>
        <taxon>Paralvinella</taxon>
    </lineage>
</organism>